<evidence type="ECO:0000259" key="1">
    <source>
        <dbReference type="PROSITE" id="PS50053"/>
    </source>
</evidence>
<dbReference type="EMBL" id="OC864986">
    <property type="protein sequence ID" value="CAD7632092.1"/>
    <property type="molecule type" value="Genomic_DNA"/>
</dbReference>
<organism evidence="2">
    <name type="scientific">Medioppia subpectinata</name>
    <dbReference type="NCBI Taxonomy" id="1979941"/>
    <lineage>
        <taxon>Eukaryota</taxon>
        <taxon>Metazoa</taxon>
        <taxon>Ecdysozoa</taxon>
        <taxon>Arthropoda</taxon>
        <taxon>Chelicerata</taxon>
        <taxon>Arachnida</taxon>
        <taxon>Acari</taxon>
        <taxon>Acariformes</taxon>
        <taxon>Sarcoptiformes</taxon>
        <taxon>Oribatida</taxon>
        <taxon>Brachypylina</taxon>
        <taxon>Oppioidea</taxon>
        <taxon>Oppiidae</taxon>
        <taxon>Medioppia</taxon>
    </lineage>
</organism>
<sequence length="271" mass="30359">MLRCGLGCRVTNVTLYLGKLNATNDTMTSQHMVDYYLHPDYNHTESVLSNTDVALIKIAHGVILDHSTDLSQFNSICLPVKDSVNDDNEYAIINAYEYNQYDPNSNLDFKLKTGLVKIYKLGNDVAEDQGGLLIIGQQLRGSICDGVHFGGPLYQSVNGVAVLIGIAIGGTNNGTCIPDNHEQFIDRLGLEIYASDKSLTFVIMKNNNTILMLKKQIYQQVSNKFGKQKPREIPAKDQTLIYKNQYLDDVKKISYYNMVRADRIDLVDQPP</sequence>
<dbReference type="Gene3D" id="2.40.10.10">
    <property type="entry name" value="Trypsin-like serine proteases"/>
    <property type="match status" value="1"/>
</dbReference>
<dbReference type="SUPFAM" id="SSF50494">
    <property type="entry name" value="Trypsin-like serine proteases"/>
    <property type="match status" value="1"/>
</dbReference>
<dbReference type="SUPFAM" id="SSF54236">
    <property type="entry name" value="Ubiquitin-like"/>
    <property type="match status" value="1"/>
</dbReference>
<name>A0A7R9KZ21_9ACAR</name>
<dbReference type="PROSITE" id="PS50053">
    <property type="entry name" value="UBIQUITIN_2"/>
    <property type="match status" value="1"/>
</dbReference>
<evidence type="ECO:0000313" key="2">
    <source>
        <dbReference type="EMBL" id="CAD7632092.1"/>
    </source>
</evidence>
<keyword evidence="3" id="KW-1185">Reference proteome</keyword>
<dbReference type="AlphaFoldDB" id="A0A7R9KZ21"/>
<dbReference type="InterPro" id="IPR043504">
    <property type="entry name" value="Peptidase_S1_PA_chymotrypsin"/>
</dbReference>
<reference evidence="2" key="1">
    <citation type="submission" date="2020-11" db="EMBL/GenBank/DDBJ databases">
        <authorList>
            <person name="Tran Van P."/>
        </authorList>
    </citation>
    <scope>NUCLEOTIDE SEQUENCE</scope>
</reference>
<dbReference type="Proteomes" id="UP000759131">
    <property type="component" value="Unassembled WGS sequence"/>
</dbReference>
<dbReference type="InterPro" id="IPR029071">
    <property type="entry name" value="Ubiquitin-like_domsf"/>
</dbReference>
<feature type="domain" description="Ubiquitin-like" evidence="1">
    <location>
        <begin position="188"/>
        <end position="271"/>
    </location>
</feature>
<dbReference type="InterPro" id="IPR000626">
    <property type="entry name" value="Ubiquitin-like_dom"/>
</dbReference>
<evidence type="ECO:0000313" key="3">
    <source>
        <dbReference type="Proteomes" id="UP000759131"/>
    </source>
</evidence>
<dbReference type="InterPro" id="IPR009003">
    <property type="entry name" value="Peptidase_S1_PA"/>
</dbReference>
<dbReference type="EMBL" id="CAJPIZ010010411">
    <property type="protein sequence ID" value="CAG2112522.1"/>
    <property type="molecule type" value="Genomic_DNA"/>
</dbReference>
<protein>
    <recommendedName>
        <fullName evidence="1">Ubiquitin-like domain-containing protein</fullName>
    </recommendedName>
</protein>
<dbReference type="Gene3D" id="3.10.20.90">
    <property type="entry name" value="Phosphatidylinositol 3-kinase Catalytic Subunit, Chain A, domain 1"/>
    <property type="match status" value="1"/>
</dbReference>
<accession>A0A7R9KZ21</accession>
<proteinExistence type="predicted"/>
<gene>
    <name evidence="2" type="ORF">OSB1V03_LOCUS12497</name>
</gene>